<dbReference type="STRING" id="1802389.A3C17_01505"/>
<dbReference type="AlphaFoldDB" id="A0A1F7TVN3"/>
<gene>
    <name evidence="2" type="ORF">A3C17_01505</name>
</gene>
<keyword evidence="1" id="KW-1133">Transmembrane helix</keyword>
<dbReference type="EMBL" id="MGDX01000037">
    <property type="protein sequence ID" value="OGL70042.1"/>
    <property type="molecule type" value="Genomic_DNA"/>
</dbReference>
<comment type="caution">
    <text evidence="2">The sequence shown here is derived from an EMBL/GenBank/DDBJ whole genome shotgun (WGS) entry which is preliminary data.</text>
</comment>
<evidence type="ECO:0000313" key="2">
    <source>
        <dbReference type="EMBL" id="OGL70042.1"/>
    </source>
</evidence>
<reference evidence="2 3" key="1">
    <citation type="journal article" date="2016" name="Nat. Commun.">
        <title>Thousands of microbial genomes shed light on interconnected biogeochemical processes in an aquifer system.</title>
        <authorList>
            <person name="Anantharaman K."/>
            <person name="Brown C.T."/>
            <person name="Hug L.A."/>
            <person name="Sharon I."/>
            <person name="Castelle C.J."/>
            <person name="Probst A.J."/>
            <person name="Thomas B.C."/>
            <person name="Singh A."/>
            <person name="Wilkins M.J."/>
            <person name="Karaoz U."/>
            <person name="Brodie E.L."/>
            <person name="Williams K.H."/>
            <person name="Hubbard S.S."/>
            <person name="Banfield J.F."/>
        </authorList>
    </citation>
    <scope>NUCLEOTIDE SEQUENCE [LARGE SCALE GENOMIC DNA]</scope>
</reference>
<name>A0A1F7TVN3_9BACT</name>
<protein>
    <submittedName>
        <fullName evidence="2">Uncharacterized protein</fullName>
    </submittedName>
</protein>
<evidence type="ECO:0000313" key="3">
    <source>
        <dbReference type="Proteomes" id="UP000177097"/>
    </source>
</evidence>
<feature type="transmembrane region" description="Helical" evidence="1">
    <location>
        <begin position="72"/>
        <end position="92"/>
    </location>
</feature>
<sequence length="244" mass="26581">MRQGPLQKSSASPMRAKICSVARFGFEGDMDISVRNRTEMTGQILPHRSRAGLFQRPQYRADRHGITLLETVLYIGLFAVILLSATTFFLEFGQSRELFARRAQMEQSSGVILAYLNTELTGADAWNVSASTLGSVNGSLVYTNDDGVSVTIDRPTEVVTFDGTPQSVNRLRVTVSEQPAEWVTPPDINVVAFELSEVTDGLGATTGLNLTLELFMLNPSGSALRAAFFSSQTTFALHPATIVL</sequence>
<keyword evidence="1" id="KW-0812">Transmembrane</keyword>
<dbReference type="Proteomes" id="UP000177097">
    <property type="component" value="Unassembled WGS sequence"/>
</dbReference>
<evidence type="ECO:0000256" key="1">
    <source>
        <dbReference type="SAM" id="Phobius"/>
    </source>
</evidence>
<proteinExistence type="predicted"/>
<keyword evidence="1" id="KW-0472">Membrane</keyword>
<accession>A0A1F7TVN3</accession>
<organism evidence="2 3">
    <name type="scientific">Candidatus Uhrbacteria bacterium RIFCSPHIGHO2_02_FULL_53_13</name>
    <dbReference type="NCBI Taxonomy" id="1802389"/>
    <lineage>
        <taxon>Bacteria</taxon>
        <taxon>Candidatus Uhriibacteriota</taxon>
    </lineage>
</organism>